<reference evidence="2 13" key="3">
    <citation type="submission" date="2019-01" db="EMBL/GenBank/DDBJ databases">
        <title>Comparative genomic analysis of Brevibacterium aurantiacum sheds light on its evolution and its adaptation to smear-ripened cheeses.</title>
        <authorList>
            <person name="Moineau S."/>
        </authorList>
    </citation>
    <scope>NUCLEOTIDE SEQUENCE [LARGE SCALE GENOMIC DNA]</scope>
    <source>
        <strain evidence="2 13">SMQ-1420</strain>
    </source>
</reference>
<dbReference type="PROSITE" id="PS50995">
    <property type="entry name" value="HTH_MARR_2"/>
    <property type="match status" value="1"/>
</dbReference>
<dbReference type="GeneID" id="60908049"/>
<evidence type="ECO:0000313" key="11">
    <source>
        <dbReference type="Proteomes" id="UP000218377"/>
    </source>
</evidence>
<evidence type="ECO:0000313" key="5">
    <source>
        <dbReference type="EMBL" id="PCC48397.1"/>
    </source>
</evidence>
<protein>
    <submittedName>
        <fullName evidence="2">MarR family transcriptional regulator</fullName>
    </submittedName>
</protein>
<dbReference type="Proteomes" id="UP000282731">
    <property type="component" value="Chromosome"/>
</dbReference>
<dbReference type="EMBL" id="NRGQ01000043">
    <property type="protein sequence ID" value="PCC41307.1"/>
    <property type="molecule type" value="Genomic_DNA"/>
</dbReference>
<dbReference type="EMBL" id="NRGX01000001">
    <property type="protein sequence ID" value="PCC18159.1"/>
    <property type="molecule type" value="Genomic_DNA"/>
</dbReference>
<dbReference type="EMBL" id="NRGO01000005">
    <property type="protein sequence ID" value="PCC51161.1"/>
    <property type="molecule type" value="Genomic_DNA"/>
</dbReference>
<evidence type="ECO:0000259" key="1">
    <source>
        <dbReference type="PROSITE" id="PS50995"/>
    </source>
</evidence>
<dbReference type="AlphaFoldDB" id="A0A2A3ZRQ7"/>
<reference evidence="8 9" key="1">
    <citation type="journal article" date="2017" name="Elife">
        <title>Extensive horizontal gene transfer in cheese-associated bacteria.</title>
        <authorList>
            <person name="Bonham K.S."/>
            <person name="Wolfe B.E."/>
            <person name="Dutton R.J."/>
        </authorList>
    </citation>
    <scope>NUCLEOTIDE SEQUENCE [LARGE SCALE GENOMIC DNA]</scope>
    <source>
        <strain evidence="7 10">738_8</strain>
        <strain evidence="6 9">900_6</strain>
        <strain evidence="5 8">947_7</strain>
        <strain evidence="4 12">962_8</strain>
        <strain evidence="3 11">JB5</strain>
    </source>
</reference>
<dbReference type="Proteomes" id="UP000217881">
    <property type="component" value="Unassembled WGS sequence"/>
</dbReference>
<dbReference type="SMART" id="SM00347">
    <property type="entry name" value="HTH_MARR"/>
    <property type="match status" value="1"/>
</dbReference>
<evidence type="ECO:0000313" key="7">
    <source>
        <dbReference type="EMBL" id="PCC54171.1"/>
    </source>
</evidence>
<dbReference type="Pfam" id="PF12802">
    <property type="entry name" value="MarR_2"/>
    <property type="match status" value="1"/>
</dbReference>
<feature type="domain" description="HTH marR-type" evidence="1">
    <location>
        <begin position="1"/>
        <end position="132"/>
    </location>
</feature>
<dbReference type="PANTHER" id="PTHR33164">
    <property type="entry name" value="TRANSCRIPTIONAL REGULATOR, MARR FAMILY"/>
    <property type="match status" value="1"/>
</dbReference>
<evidence type="ECO:0000313" key="13">
    <source>
        <dbReference type="Proteomes" id="UP000282731"/>
    </source>
</evidence>
<evidence type="ECO:0000313" key="2">
    <source>
        <dbReference type="EMBL" id="AZT98920.1"/>
    </source>
</evidence>
<dbReference type="Proteomes" id="UP000218377">
    <property type="component" value="Unassembled WGS sequence"/>
</dbReference>
<dbReference type="PRINTS" id="PR00598">
    <property type="entry name" value="HTHMARR"/>
</dbReference>
<dbReference type="RefSeq" id="WP_069601175.1">
    <property type="nucleotide sequence ID" value="NZ_BJME01000026.1"/>
</dbReference>
<name>A0A2A3ZRQ7_BREAU</name>
<dbReference type="EMBL" id="CP025334">
    <property type="protein sequence ID" value="AZT98920.1"/>
    <property type="molecule type" value="Genomic_DNA"/>
</dbReference>
<dbReference type="EMBL" id="NRHA01000010">
    <property type="protein sequence ID" value="PCC54171.1"/>
    <property type="molecule type" value="Genomic_DNA"/>
</dbReference>
<dbReference type="InterPro" id="IPR000835">
    <property type="entry name" value="HTH_MarR-typ"/>
</dbReference>
<dbReference type="EMBL" id="NRGP01000002">
    <property type="protein sequence ID" value="PCC48397.1"/>
    <property type="molecule type" value="Genomic_DNA"/>
</dbReference>
<dbReference type="Proteomes" id="UP000217720">
    <property type="component" value="Unassembled WGS sequence"/>
</dbReference>
<evidence type="ECO:0000313" key="4">
    <source>
        <dbReference type="EMBL" id="PCC41307.1"/>
    </source>
</evidence>
<dbReference type="Gene3D" id="1.10.10.10">
    <property type="entry name" value="Winged helix-like DNA-binding domain superfamily/Winged helix DNA-binding domain"/>
    <property type="match status" value="1"/>
</dbReference>
<accession>A0A2A3ZRQ7</accession>
<dbReference type="PANTHER" id="PTHR33164:SF43">
    <property type="entry name" value="HTH-TYPE TRANSCRIPTIONAL REPRESSOR YETL"/>
    <property type="match status" value="1"/>
</dbReference>
<evidence type="ECO:0000313" key="10">
    <source>
        <dbReference type="Proteomes" id="UP000217881"/>
    </source>
</evidence>
<dbReference type="InterPro" id="IPR036388">
    <property type="entry name" value="WH-like_DNA-bd_sf"/>
</dbReference>
<sequence length="143" mass="15756">MLELCMRLVRADTEIRRKLEVQGLTLNDMSVLQSLCAAPDRRLRRVELADRLGITPSGIARLVAPLEKLGYLARDSDPHDARISLVCVTDVGAELYQDAVKVAEEKATTLLGDVFDAAEQEQLTELLGRLAPSFARRPVAAED</sequence>
<proteinExistence type="predicted"/>
<dbReference type="OrthoDB" id="7774677at2"/>
<gene>
    <name evidence="7" type="ORF">CIK59_07280</name>
    <name evidence="6" type="ORF">CIK62_05670</name>
    <name evidence="5" type="ORF">CIK64_01530</name>
    <name evidence="4" type="ORF">CIK65_18225</name>
    <name evidence="3" type="ORF">CIK79_07555</name>
    <name evidence="2" type="ORF">CXR27_19470</name>
</gene>
<dbReference type="InterPro" id="IPR039422">
    <property type="entry name" value="MarR/SlyA-like"/>
</dbReference>
<reference evidence="2 13" key="2">
    <citation type="submission" date="2017-12" db="EMBL/GenBank/DDBJ databases">
        <authorList>
            <person name="Levesque S."/>
        </authorList>
    </citation>
    <scope>NUCLEOTIDE SEQUENCE [LARGE SCALE GENOMIC DNA]</scope>
    <source>
        <strain evidence="2 13">SMQ-1420</strain>
    </source>
</reference>
<dbReference type="InterPro" id="IPR036390">
    <property type="entry name" value="WH_DNA-bd_sf"/>
</dbReference>
<dbReference type="SUPFAM" id="SSF46785">
    <property type="entry name" value="Winged helix' DNA-binding domain"/>
    <property type="match status" value="1"/>
</dbReference>
<dbReference type="GO" id="GO:0006950">
    <property type="term" value="P:response to stress"/>
    <property type="evidence" value="ECO:0007669"/>
    <property type="project" value="TreeGrafter"/>
</dbReference>
<evidence type="ECO:0000313" key="3">
    <source>
        <dbReference type="EMBL" id="PCC18159.1"/>
    </source>
</evidence>
<evidence type="ECO:0000313" key="6">
    <source>
        <dbReference type="EMBL" id="PCC51161.1"/>
    </source>
</evidence>
<organism evidence="7 10">
    <name type="scientific">Brevibacterium aurantiacum</name>
    <dbReference type="NCBI Taxonomy" id="273384"/>
    <lineage>
        <taxon>Bacteria</taxon>
        <taxon>Bacillati</taxon>
        <taxon>Actinomycetota</taxon>
        <taxon>Actinomycetes</taxon>
        <taxon>Micrococcales</taxon>
        <taxon>Brevibacteriaceae</taxon>
        <taxon>Brevibacterium</taxon>
    </lineage>
</organism>
<dbReference type="Proteomes" id="UP000217564">
    <property type="component" value="Unassembled WGS sequence"/>
</dbReference>
<evidence type="ECO:0000313" key="9">
    <source>
        <dbReference type="Proteomes" id="UP000217720"/>
    </source>
</evidence>
<evidence type="ECO:0000313" key="12">
    <source>
        <dbReference type="Proteomes" id="UP000218620"/>
    </source>
</evidence>
<dbReference type="Proteomes" id="UP000218620">
    <property type="component" value="Unassembled WGS sequence"/>
</dbReference>
<evidence type="ECO:0000313" key="8">
    <source>
        <dbReference type="Proteomes" id="UP000217564"/>
    </source>
</evidence>
<dbReference type="GO" id="GO:0003700">
    <property type="term" value="F:DNA-binding transcription factor activity"/>
    <property type="evidence" value="ECO:0007669"/>
    <property type="project" value="InterPro"/>
</dbReference>